<comment type="caution">
    <text evidence="3">The sequence shown here is derived from an EMBL/GenBank/DDBJ whole genome shotgun (WGS) entry which is preliminary data.</text>
</comment>
<dbReference type="GO" id="GO:0005085">
    <property type="term" value="F:guanyl-nucleotide exchange factor activity"/>
    <property type="evidence" value="ECO:0007669"/>
    <property type="project" value="TreeGrafter"/>
</dbReference>
<dbReference type="GO" id="GO:0031410">
    <property type="term" value="C:cytoplasmic vesicle"/>
    <property type="evidence" value="ECO:0007669"/>
    <property type="project" value="TreeGrafter"/>
</dbReference>
<dbReference type="InterPro" id="IPR043987">
    <property type="entry name" value="CCZ1/INTU/HSP4_longin_1"/>
</dbReference>
<dbReference type="PANTHER" id="PTHR14407">
    <property type="entry name" value="HERMANSKY-PUDLAK SYNDROME 4 PROTEIN LIGHT-EAR PROTEIN-RELATED"/>
    <property type="match status" value="1"/>
</dbReference>
<dbReference type="GO" id="GO:0006605">
    <property type="term" value="P:protein targeting"/>
    <property type="evidence" value="ECO:0007669"/>
    <property type="project" value="TreeGrafter"/>
</dbReference>
<dbReference type="PANTHER" id="PTHR14407:SF9">
    <property type="entry name" value="BLOC-3 COMPLEX MEMBER HPS4"/>
    <property type="match status" value="1"/>
</dbReference>
<dbReference type="GO" id="GO:0005765">
    <property type="term" value="C:lysosomal membrane"/>
    <property type="evidence" value="ECO:0007669"/>
    <property type="project" value="TreeGrafter"/>
</dbReference>
<feature type="compositionally biased region" description="Basic and acidic residues" evidence="1">
    <location>
        <begin position="345"/>
        <end position="366"/>
    </location>
</feature>
<evidence type="ECO:0000313" key="3">
    <source>
        <dbReference type="EMBL" id="KAK8773272.1"/>
    </source>
</evidence>
<feature type="compositionally biased region" description="Basic and acidic residues" evidence="1">
    <location>
        <begin position="676"/>
        <end position="699"/>
    </location>
</feature>
<dbReference type="GO" id="GO:0016192">
    <property type="term" value="P:vesicle-mediated transport"/>
    <property type="evidence" value="ECO:0007669"/>
    <property type="project" value="InterPro"/>
</dbReference>
<feature type="region of interest" description="Disordered" evidence="1">
    <location>
        <begin position="657"/>
        <end position="702"/>
    </location>
</feature>
<protein>
    <recommendedName>
        <fullName evidence="2">CCZ1/INTU/HSP4 first Longin domain-containing protein</fullName>
    </recommendedName>
</protein>
<keyword evidence="4" id="KW-1185">Reference proteome</keyword>
<evidence type="ECO:0000313" key="4">
    <source>
        <dbReference type="Proteomes" id="UP001321473"/>
    </source>
</evidence>
<accession>A0AAQ4EF53</accession>
<feature type="region of interest" description="Disordered" evidence="1">
    <location>
        <begin position="333"/>
        <end position="386"/>
    </location>
</feature>
<proteinExistence type="predicted"/>
<sequence>MPLYWKVQGRLGVEDAVAAIAVPWKWDILHRWKPGRRMEPSGSPATADLLQTHKATGEEHSLGDRLLIVYDRDLCIKEEDDPNDAIVFFHPADVPTAQKCELSCQLVGVVHFFDSCFDTPRAVELWNTRVAIRVLANYVVVLGGTKNLADYVLQQQADMLLRLLRFYHKSFPDMIQGYSGGEPFAARVREFCNSCLPVCCGPKDQLSNLFMAVPTLKLPDAASNVYTKGFALLEGLQKMPGVLASCVLFDERVLASQFTPEITHLLLLAATSKNRLSMQDVPVKYPIPPAVRLVNVYLEAPWLRDLAVINKQSNESPKELDKYVEGSVDDKKLSTGSLHSIQDPDGQHDKKYPPAQEDKEVERADSLSDVDSTMSSQETNRSSSCAPLIPAVLQATGKQSLPDSDFLSDFDSAEDTDFTGPYASLKRLTELQDTVADCLRISQENLATDKRRRRRAASRKSKRDLRKYVSKPDLRRILRDIDEAQGQECQESRVSAGAYRCDDTNIFQDYDAGIGFDAAGLLYQAQMMHTPTLLSHLNSQRLKVTTMSKQVTTRQPQSQLLYDLYTKKFQRALTKFGEMCSSLGRSKERSSGKQGLFSSLRNTCESPFEPEVTDAQGLLPQDNDVNGFELPPVVQVELGEALDVPSEETNPVYRKREAGYGAGDPQQNGAPAHGQPKHESERLCSADSTDLRSVTEGDTSRTGAQCELRRSTLFIQRYCNMACLVLLSDAAEENEHFIYSLWRRCIAELGDLEVAARSWQHQDSQPTNGTKGAEVCFNSKLCSLRGTLDAQEEVKKQHIQLIQSAHGEFLRSSSINNINAL</sequence>
<feature type="compositionally biased region" description="Polar residues" evidence="1">
    <location>
        <begin position="369"/>
        <end position="385"/>
    </location>
</feature>
<dbReference type="Pfam" id="PF19031">
    <property type="entry name" value="Intu_longin_1"/>
    <property type="match status" value="1"/>
</dbReference>
<evidence type="ECO:0000259" key="2">
    <source>
        <dbReference type="Pfam" id="PF19031"/>
    </source>
</evidence>
<dbReference type="AlphaFoldDB" id="A0AAQ4EF53"/>
<name>A0AAQ4EF53_AMBAM</name>
<dbReference type="GO" id="GO:0031267">
    <property type="term" value="F:small GTPase binding"/>
    <property type="evidence" value="ECO:0007669"/>
    <property type="project" value="TreeGrafter"/>
</dbReference>
<dbReference type="InterPro" id="IPR026091">
    <property type="entry name" value="HPS4"/>
</dbReference>
<gene>
    <name evidence="3" type="ORF">V5799_012196</name>
</gene>
<dbReference type="GO" id="GO:0031085">
    <property type="term" value="C:BLOC-3 complex"/>
    <property type="evidence" value="ECO:0007669"/>
    <property type="project" value="TreeGrafter"/>
</dbReference>
<evidence type="ECO:0000256" key="1">
    <source>
        <dbReference type="SAM" id="MobiDB-lite"/>
    </source>
</evidence>
<dbReference type="EMBL" id="JARKHS020017138">
    <property type="protein sequence ID" value="KAK8773272.1"/>
    <property type="molecule type" value="Genomic_DNA"/>
</dbReference>
<dbReference type="Proteomes" id="UP001321473">
    <property type="component" value="Unassembled WGS sequence"/>
</dbReference>
<feature type="domain" description="CCZ1/INTU/HSP4 first Longin" evidence="2">
    <location>
        <begin position="67"/>
        <end position="168"/>
    </location>
</feature>
<organism evidence="3 4">
    <name type="scientific">Amblyomma americanum</name>
    <name type="common">Lone star tick</name>
    <dbReference type="NCBI Taxonomy" id="6943"/>
    <lineage>
        <taxon>Eukaryota</taxon>
        <taxon>Metazoa</taxon>
        <taxon>Ecdysozoa</taxon>
        <taxon>Arthropoda</taxon>
        <taxon>Chelicerata</taxon>
        <taxon>Arachnida</taxon>
        <taxon>Acari</taxon>
        <taxon>Parasitiformes</taxon>
        <taxon>Ixodida</taxon>
        <taxon>Ixodoidea</taxon>
        <taxon>Ixodidae</taxon>
        <taxon>Amblyomminae</taxon>
        <taxon>Amblyomma</taxon>
    </lineage>
</organism>
<reference evidence="3 4" key="1">
    <citation type="journal article" date="2023" name="Arcadia Sci">
        <title>De novo assembly of a long-read Amblyomma americanum tick genome.</title>
        <authorList>
            <person name="Chou S."/>
            <person name="Poskanzer K.E."/>
            <person name="Rollins M."/>
            <person name="Thuy-Boun P.S."/>
        </authorList>
    </citation>
    <scope>NUCLEOTIDE SEQUENCE [LARGE SCALE GENOMIC DNA]</scope>
    <source>
        <strain evidence="3">F_SG_1</strain>
        <tissue evidence="3">Salivary glands</tissue>
    </source>
</reference>